<dbReference type="Gene3D" id="3.30.70.3290">
    <property type="match status" value="1"/>
</dbReference>
<dbReference type="InterPro" id="IPR020843">
    <property type="entry name" value="ER"/>
</dbReference>
<evidence type="ECO:0000256" key="2">
    <source>
        <dbReference type="ARBA" id="ARBA00022553"/>
    </source>
</evidence>
<dbReference type="Pfam" id="PF16197">
    <property type="entry name" value="KAsynt_C_assoc"/>
    <property type="match status" value="1"/>
</dbReference>
<dbReference type="InterPro" id="IPR014031">
    <property type="entry name" value="Ketoacyl_synth_C"/>
</dbReference>
<dbReference type="SUPFAM" id="SSF53901">
    <property type="entry name" value="Thiolase-like"/>
    <property type="match status" value="1"/>
</dbReference>
<dbReference type="InterPro" id="IPR001227">
    <property type="entry name" value="Ac_transferase_dom_sf"/>
</dbReference>
<dbReference type="InterPro" id="IPR009081">
    <property type="entry name" value="PP-bd_ACP"/>
</dbReference>
<dbReference type="InterPro" id="IPR006162">
    <property type="entry name" value="Ppantetheine_attach_site"/>
</dbReference>
<evidence type="ECO:0000256" key="6">
    <source>
        <dbReference type="SAM" id="MobiDB-lite"/>
    </source>
</evidence>
<feature type="domain" description="Ketosynthase family 3 (KS3)" evidence="8">
    <location>
        <begin position="29"/>
        <end position="453"/>
    </location>
</feature>
<keyword evidence="2" id="KW-0597">Phosphoprotein</keyword>
<organism evidence="10 11">
    <name type="scientific">Stieleria magnilauensis</name>
    <dbReference type="NCBI Taxonomy" id="2527963"/>
    <lineage>
        <taxon>Bacteria</taxon>
        <taxon>Pseudomonadati</taxon>
        <taxon>Planctomycetota</taxon>
        <taxon>Planctomycetia</taxon>
        <taxon>Pirellulales</taxon>
        <taxon>Pirellulaceae</taxon>
        <taxon>Stieleria</taxon>
    </lineage>
</organism>
<dbReference type="Gene3D" id="3.40.50.720">
    <property type="entry name" value="NAD(P)-binding Rossmann-like Domain"/>
    <property type="match status" value="3"/>
</dbReference>
<accession>A0ABX5XXT4</accession>
<dbReference type="InterPro" id="IPR057326">
    <property type="entry name" value="KR_dom"/>
</dbReference>
<feature type="region of interest" description="Disordered" evidence="6">
    <location>
        <begin position="2152"/>
        <end position="2172"/>
    </location>
</feature>
<dbReference type="InterPro" id="IPR032821">
    <property type="entry name" value="PKS_assoc"/>
</dbReference>
<dbReference type="InterPro" id="IPR013968">
    <property type="entry name" value="PKS_KR"/>
</dbReference>
<dbReference type="InterPro" id="IPR049552">
    <property type="entry name" value="PKS_DH_N"/>
</dbReference>
<dbReference type="InterPro" id="IPR013154">
    <property type="entry name" value="ADH-like_N"/>
</dbReference>
<dbReference type="SUPFAM" id="SSF51735">
    <property type="entry name" value="NAD(P)-binding Rossmann-fold domains"/>
    <property type="match status" value="3"/>
</dbReference>
<dbReference type="InterPro" id="IPR042104">
    <property type="entry name" value="PKS_dehydratase_sf"/>
</dbReference>
<feature type="active site" description="Proton acceptor; for dehydratase activity" evidence="5">
    <location>
        <position position="953"/>
    </location>
</feature>
<evidence type="ECO:0000313" key="10">
    <source>
        <dbReference type="EMBL" id="QDV86835.1"/>
    </source>
</evidence>
<dbReference type="CDD" id="cd08955">
    <property type="entry name" value="KR_2_FAS_SDR_x"/>
    <property type="match status" value="1"/>
</dbReference>
<sequence>MVATACPDEFGPLRFLDSAPLNKPVTTDFRPIAIIGMGCRFPGGCDSPESYWQLLELGRDAITLTPQDRWSLEKFYAPGHARPGKTQSRWGGYVDGIDQFDPQLFGISPREAASMDPQQRMLLETAYRATEDAGVPLESMAGRPISVHVGISSFDYAVGALSYRDRGVVGPYSNTGGSSSIAANRISYCFDLRGESVAIDTACSSSLIAVHMACQNLQSSANQMALAGGVNALILPDFFVAFSQLGVLSPDGRCKTFDASANGYVRSEGAGMVLLKRLEDAIADGDSIYAVIHGSATNQDGRTDGLTVPSQSAQQALIESALQSAGLAGDDISYVEAHGTGTPIGDPIEARAISHCYGRSGSDACRIGSVKTNIGHLEAGAGIASVIKVALSLKHQTIPAHLNFETPNPDIHFDANGLRVPRSTEPWDCDGPRLAGVNGFGYGGANAHVILGQPPQEVAKRSAPAVDHPPMLLPISAHDKTALAETASRLADWMDEHDVACADVAATAARRRSHHDWRGVVVGRNRHDWARRLREIASDCDTHAQRVRLNVSSRTDASSPPVAFVCSGQGPQWWAMGRGLLESNSIFRDTIERCDREFSKHVAWSLIDELCRGEDESRLNETAIAQPSLFALQVALAAVWQSKGIRPSIIVGHSVGEIAAAHVAGALDFADACLVAIHRGRTMDAATSKGAMIAVGLSPQEIEPWIAPLGDRVSIAAINGPASLTVSGCAVEIETLVHRLDQAGIFCRRLEVEYAFHSAQMDPVRDELLRSLATIQPKPTHTPFVSTVTGAVMAGTEVDGEYWWQNVRKSVLFSDAMDVLATEGIELAIEIGPHPVLRYAIAECFAKHQQSILAVASLNRKKDDATVMAESVGQLYAWGYPIDWNLNAPADAQYVKLPDMAMNRQSLWFESHESKLSRQSNPGEPILGQRLDGPDPSWQTRIDLRLQESLADHRVRNACMMPAAAMLELAIAAGAVVGDEDAVSLKRFRLQNPCLLGEDSPVRIQIDYAPQRRQISLTCSGIDQSNWQPLAVADLSSIASARLSDRSALDDARRRATESVSADRLYRYCNQLGLNYGPRFRGVNAAWRGPYEAIVAVEFPDAENFGDAADPLGFGSALLDSCFHGMIIASPNFDDVIDGLYLPQQIASFDVFRKACSPLTAHVRLISKDDYRMVADIDIYDADQNHCVAIRGFESVSVTRMNLEGSVDELLYRYVWKPAAPAQPNDADTDNRKWLVFCDQSGLADELLERLPAGEKIVTVQHGANFKRLRDKSFIIDPENRDEFDRLLTDIGDGVTDAVYLWGLDSPDNVELSGDTLNKSTVLTTLAPLHLVAAWQSAADSNRQSKIARLSLVTRGAQPPDETMLPISVAAGPLIGFGRVIASECSRFKTKLIDLAPTETPNVASPIADDLLAELVGRIDDEDEVLIRDSIRWVRRFVPVEEQPLHPESRRRTPSVLRLGDSSSIDQLRYESVPSVGPADGQVEIEILATGLNFSDVMKSLDLYPGLPDGPVLLGAECSGRISRVGHDVTEFNVGDEVIAVAPGSFATHVIVNQHLVAPKPRALSHPQAATIPIAFLTAEYALGECARIRSGERVLIHSASGGVGIAAMQLAKLAGAVTLATAGTDEKREFVRQLGAEVVMNSRDLQFARETLEQTDGEGVDAILNSLPGEAITKGLSILKTGGRFLEIGKRDIYSDASLGLEIFKNNLALFAIDLDQLFREQPERMGQLLRHLVTRFETGELSPLPVTTFDADETRDAFRFMQQGKHIGKVVVDYRQAPSDVFAGQYEPVRLSAERTYWIAGGLGGFGLRVAQWLVDCGAKHLVLGGRSAVVAADTQSVLDEWTKAGIDVRVMPVDLTSTASVQSVVDQIDRDCPPLAGVFHTAMILEDRLLVDLDRATLQRVLGPKVLGGWNLHAATCGHDLDHFVLFSSLSSVFGHAGQANYAAANAFLDSLAHYRRSLGMPGLAVNWGHVGQVGYLAQRSELSERLERQGVLTFSADEAMRCLEQAMQTDAVQQSVLRMDWMRWRGLGITGEVSPRFVHLLRGMPEETTDGDRLATATEVREATADAKNAMVAKIIGFKAASLLGIALEKMPWDRPLLSMGLDSLMAVEMRNWIESRLEIDLPISELMRSESLREVCRNVTTIIDAGTSQPNQAATPDAETDDAEKNGATAAELLEQLPAMSDANVDALLAQLLDGTVPGQPRE</sequence>
<evidence type="ECO:0000256" key="3">
    <source>
        <dbReference type="ARBA" id="ARBA00022679"/>
    </source>
</evidence>
<dbReference type="Pfam" id="PF02801">
    <property type="entry name" value="Ketoacyl-synt_C"/>
    <property type="match status" value="1"/>
</dbReference>
<dbReference type="InterPro" id="IPR049551">
    <property type="entry name" value="PKS_DH_C"/>
</dbReference>
<dbReference type="SMART" id="SM00826">
    <property type="entry name" value="PKS_DH"/>
    <property type="match status" value="1"/>
</dbReference>
<feature type="active site" description="Proton donor; for dehydratase activity" evidence="5">
    <location>
        <position position="1120"/>
    </location>
</feature>
<dbReference type="Gene3D" id="3.40.47.10">
    <property type="match status" value="1"/>
</dbReference>
<dbReference type="SUPFAM" id="SSF47336">
    <property type="entry name" value="ACP-like"/>
    <property type="match status" value="1"/>
</dbReference>
<evidence type="ECO:0000256" key="5">
    <source>
        <dbReference type="PROSITE-ProRule" id="PRU01363"/>
    </source>
</evidence>
<dbReference type="InterPro" id="IPR049900">
    <property type="entry name" value="PKS_mFAS_DH"/>
</dbReference>
<evidence type="ECO:0000313" key="11">
    <source>
        <dbReference type="Proteomes" id="UP000318081"/>
    </source>
</evidence>
<dbReference type="InterPro" id="IPR016039">
    <property type="entry name" value="Thiolase-like"/>
</dbReference>
<feature type="region of interest" description="C-terminal hotdog fold" evidence="5">
    <location>
        <begin position="1057"/>
        <end position="1204"/>
    </location>
</feature>
<dbReference type="PROSITE" id="PS00012">
    <property type="entry name" value="PHOSPHOPANTETHEINE"/>
    <property type="match status" value="1"/>
</dbReference>
<dbReference type="InterPro" id="IPR036291">
    <property type="entry name" value="NAD(P)-bd_dom_sf"/>
</dbReference>
<name>A0ABX5XXT4_9BACT</name>
<proteinExistence type="predicted"/>
<evidence type="ECO:0000259" key="7">
    <source>
        <dbReference type="PROSITE" id="PS50075"/>
    </source>
</evidence>
<dbReference type="EMBL" id="CP036432">
    <property type="protein sequence ID" value="QDV86835.1"/>
    <property type="molecule type" value="Genomic_DNA"/>
</dbReference>
<dbReference type="SMART" id="SM00825">
    <property type="entry name" value="PKS_KS"/>
    <property type="match status" value="1"/>
</dbReference>
<dbReference type="InterPro" id="IPR020841">
    <property type="entry name" value="PKS_Beta-ketoAc_synthase_dom"/>
</dbReference>
<dbReference type="Pfam" id="PF08659">
    <property type="entry name" value="KR"/>
    <property type="match status" value="1"/>
</dbReference>
<dbReference type="GO" id="GO:0004315">
    <property type="term" value="F:3-oxoacyl-[acyl-carrier-protein] synthase activity"/>
    <property type="evidence" value="ECO:0007669"/>
    <property type="project" value="UniProtKB-EC"/>
</dbReference>
<dbReference type="InterPro" id="IPR036736">
    <property type="entry name" value="ACP-like_sf"/>
</dbReference>
<keyword evidence="10" id="KW-0012">Acyltransferase</keyword>
<dbReference type="InterPro" id="IPR018201">
    <property type="entry name" value="Ketoacyl_synth_AS"/>
</dbReference>
<gene>
    <name evidence="10" type="primary">ppsC</name>
    <name evidence="10" type="ORF">TBK1r_58600</name>
</gene>
<dbReference type="Gene3D" id="3.40.366.10">
    <property type="entry name" value="Malonyl-Coenzyme A Acyl Carrier Protein, domain 2"/>
    <property type="match status" value="1"/>
</dbReference>
<dbReference type="Gene3D" id="3.90.180.10">
    <property type="entry name" value="Medium-chain alcohol dehydrogenases, catalytic domain"/>
    <property type="match status" value="1"/>
</dbReference>
<dbReference type="PANTHER" id="PTHR43775">
    <property type="entry name" value="FATTY ACID SYNTHASE"/>
    <property type="match status" value="1"/>
</dbReference>
<dbReference type="SMART" id="SM00827">
    <property type="entry name" value="PKS_AT"/>
    <property type="match status" value="1"/>
</dbReference>
<dbReference type="Pfam" id="PF00550">
    <property type="entry name" value="PP-binding"/>
    <property type="match status" value="1"/>
</dbReference>
<dbReference type="CDD" id="cd05195">
    <property type="entry name" value="enoyl_red"/>
    <property type="match status" value="1"/>
</dbReference>
<dbReference type="Gene3D" id="3.10.129.110">
    <property type="entry name" value="Polyketide synthase dehydratase"/>
    <property type="match status" value="1"/>
</dbReference>
<dbReference type="SUPFAM" id="SSF55048">
    <property type="entry name" value="Probable ACP-binding domain of malonyl-CoA ACP transacylase"/>
    <property type="match status" value="1"/>
</dbReference>
<dbReference type="SUPFAM" id="SSF50129">
    <property type="entry name" value="GroES-like"/>
    <property type="match status" value="1"/>
</dbReference>
<dbReference type="PANTHER" id="PTHR43775:SF37">
    <property type="entry name" value="SI:DKEY-61P9.11"/>
    <property type="match status" value="1"/>
</dbReference>
<evidence type="ECO:0000259" key="9">
    <source>
        <dbReference type="PROSITE" id="PS52019"/>
    </source>
</evidence>
<dbReference type="InterPro" id="IPR020806">
    <property type="entry name" value="PKS_PP-bd"/>
</dbReference>
<evidence type="ECO:0000256" key="1">
    <source>
        <dbReference type="ARBA" id="ARBA00022450"/>
    </source>
</evidence>
<dbReference type="PROSITE" id="PS52004">
    <property type="entry name" value="KS3_2"/>
    <property type="match status" value="1"/>
</dbReference>
<reference evidence="10 11" key="1">
    <citation type="submission" date="2019-02" db="EMBL/GenBank/DDBJ databases">
        <title>Deep-cultivation of Planctomycetes and their phenomic and genomic characterization uncovers novel biology.</title>
        <authorList>
            <person name="Wiegand S."/>
            <person name="Jogler M."/>
            <person name="Boedeker C."/>
            <person name="Pinto D."/>
            <person name="Vollmers J."/>
            <person name="Rivas-Marin E."/>
            <person name="Kohn T."/>
            <person name="Peeters S.H."/>
            <person name="Heuer A."/>
            <person name="Rast P."/>
            <person name="Oberbeckmann S."/>
            <person name="Bunk B."/>
            <person name="Jeske O."/>
            <person name="Meyerdierks A."/>
            <person name="Storesund J.E."/>
            <person name="Kallscheuer N."/>
            <person name="Luecker S."/>
            <person name="Lage O.M."/>
            <person name="Pohl T."/>
            <person name="Merkel B.J."/>
            <person name="Hornburger P."/>
            <person name="Mueller R.-W."/>
            <person name="Bruemmer F."/>
            <person name="Labrenz M."/>
            <person name="Spormann A.M."/>
            <person name="Op den Camp H."/>
            <person name="Overmann J."/>
            <person name="Amann R."/>
            <person name="Jetten M.S.M."/>
            <person name="Mascher T."/>
            <person name="Medema M.H."/>
            <person name="Devos D.P."/>
            <person name="Kaster A.-K."/>
            <person name="Ovreas L."/>
            <person name="Rohde M."/>
            <person name="Galperin M.Y."/>
            <person name="Jogler C."/>
        </authorList>
    </citation>
    <scope>NUCLEOTIDE SEQUENCE [LARGE SCALE GENOMIC DNA]</scope>
    <source>
        <strain evidence="10 11">TBK1r</strain>
    </source>
</reference>
<dbReference type="InterPro" id="IPR011032">
    <property type="entry name" value="GroES-like_sf"/>
</dbReference>
<dbReference type="Pfam" id="PF00698">
    <property type="entry name" value="Acyl_transf_1"/>
    <property type="match status" value="1"/>
</dbReference>
<dbReference type="SMART" id="SM00822">
    <property type="entry name" value="PKS_KR"/>
    <property type="match status" value="1"/>
</dbReference>
<dbReference type="InterPro" id="IPR016036">
    <property type="entry name" value="Malonyl_transacylase_ACP-bd"/>
</dbReference>
<dbReference type="CDD" id="cd00833">
    <property type="entry name" value="PKS"/>
    <property type="match status" value="1"/>
</dbReference>
<protein>
    <submittedName>
        <fullName evidence="10">Phthiocerol synthesis polyketide synthase type I PpsC</fullName>
        <ecNumber evidence="10">2.3.1.41</ecNumber>
    </submittedName>
</protein>
<dbReference type="SMART" id="SM00829">
    <property type="entry name" value="PKS_ER"/>
    <property type="match status" value="1"/>
</dbReference>
<dbReference type="PROSITE" id="PS01162">
    <property type="entry name" value="QOR_ZETA_CRYSTAL"/>
    <property type="match status" value="1"/>
</dbReference>
<dbReference type="Proteomes" id="UP000318081">
    <property type="component" value="Chromosome"/>
</dbReference>
<feature type="domain" description="Carrier" evidence="7">
    <location>
        <begin position="2066"/>
        <end position="2148"/>
    </location>
</feature>
<dbReference type="PROSITE" id="PS52019">
    <property type="entry name" value="PKS_MFAS_DH"/>
    <property type="match status" value="1"/>
</dbReference>
<evidence type="ECO:0000259" key="8">
    <source>
        <dbReference type="PROSITE" id="PS52004"/>
    </source>
</evidence>
<feature type="region of interest" description="N-terminal hotdog fold" evidence="5">
    <location>
        <begin position="912"/>
        <end position="1042"/>
    </location>
</feature>
<dbReference type="Pfam" id="PF14765">
    <property type="entry name" value="PS-DH"/>
    <property type="match status" value="1"/>
</dbReference>
<dbReference type="InterPro" id="IPR014043">
    <property type="entry name" value="Acyl_transferase_dom"/>
</dbReference>
<feature type="domain" description="PKS/mFAS DH" evidence="9">
    <location>
        <begin position="912"/>
        <end position="1204"/>
    </location>
</feature>
<dbReference type="InterPro" id="IPR014030">
    <property type="entry name" value="Ketoacyl_synth_N"/>
</dbReference>
<dbReference type="InterPro" id="IPR016035">
    <property type="entry name" value="Acyl_Trfase/lysoPLipase"/>
</dbReference>
<keyword evidence="1" id="KW-0596">Phosphopantetheine</keyword>
<evidence type="ECO:0000256" key="4">
    <source>
        <dbReference type="ARBA" id="ARBA00023268"/>
    </source>
</evidence>
<keyword evidence="4" id="KW-0511">Multifunctional enzyme</keyword>
<dbReference type="Pfam" id="PF00109">
    <property type="entry name" value="ketoacyl-synt"/>
    <property type="match status" value="1"/>
</dbReference>
<dbReference type="SUPFAM" id="SSF52151">
    <property type="entry name" value="FabD/lysophospholipase-like"/>
    <property type="match status" value="1"/>
</dbReference>
<keyword evidence="11" id="KW-1185">Reference proteome</keyword>
<dbReference type="EC" id="2.3.1.41" evidence="10"/>
<dbReference type="Pfam" id="PF21089">
    <property type="entry name" value="PKS_DH_N"/>
    <property type="match status" value="1"/>
</dbReference>
<dbReference type="InterPro" id="IPR002364">
    <property type="entry name" value="Quin_OxRdtase/zeta-crystal_CS"/>
</dbReference>
<dbReference type="Pfam" id="PF13602">
    <property type="entry name" value="ADH_zinc_N_2"/>
    <property type="match status" value="1"/>
</dbReference>
<dbReference type="Gene3D" id="1.10.1200.10">
    <property type="entry name" value="ACP-like"/>
    <property type="match status" value="1"/>
</dbReference>
<dbReference type="SMART" id="SM00823">
    <property type="entry name" value="PKS_PP"/>
    <property type="match status" value="1"/>
</dbReference>
<dbReference type="InterPro" id="IPR020807">
    <property type="entry name" value="PKS_DH"/>
</dbReference>
<keyword evidence="3 10" id="KW-0808">Transferase</keyword>
<dbReference type="PROSITE" id="PS50075">
    <property type="entry name" value="CARRIER"/>
    <property type="match status" value="1"/>
</dbReference>
<dbReference type="Pfam" id="PF08240">
    <property type="entry name" value="ADH_N"/>
    <property type="match status" value="1"/>
</dbReference>
<dbReference type="PROSITE" id="PS00606">
    <property type="entry name" value="KS3_1"/>
    <property type="match status" value="1"/>
</dbReference>
<dbReference type="InterPro" id="IPR050091">
    <property type="entry name" value="PKS_NRPS_Biosynth_Enz"/>
</dbReference>